<feature type="transmembrane region" description="Helical" evidence="1">
    <location>
        <begin position="245"/>
        <end position="266"/>
    </location>
</feature>
<feature type="transmembrane region" description="Helical" evidence="1">
    <location>
        <begin position="470"/>
        <end position="488"/>
    </location>
</feature>
<organism evidence="2 3">
    <name type="scientific">Ornithinimicrobium kibberense</name>
    <dbReference type="NCBI Taxonomy" id="282060"/>
    <lineage>
        <taxon>Bacteria</taxon>
        <taxon>Bacillati</taxon>
        <taxon>Actinomycetota</taxon>
        <taxon>Actinomycetes</taxon>
        <taxon>Micrococcales</taxon>
        <taxon>Ornithinimicrobiaceae</taxon>
        <taxon>Ornithinimicrobium</taxon>
    </lineage>
</organism>
<gene>
    <name evidence="2" type="ORF">ACFFN0_14790</name>
</gene>
<comment type="caution">
    <text evidence="2">The sequence shown here is derived from an EMBL/GenBank/DDBJ whole genome shotgun (WGS) entry which is preliminary data.</text>
</comment>
<feature type="transmembrane region" description="Helical" evidence="1">
    <location>
        <begin position="135"/>
        <end position="164"/>
    </location>
</feature>
<feature type="transmembrane region" description="Helical" evidence="1">
    <location>
        <begin position="94"/>
        <end position="114"/>
    </location>
</feature>
<feature type="transmembrane region" description="Helical" evidence="1">
    <location>
        <begin position="304"/>
        <end position="326"/>
    </location>
</feature>
<name>A0ABV5V662_9MICO</name>
<keyword evidence="3" id="KW-1185">Reference proteome</keyword>
<feature type="transmembrane region" description="Helical" evidence="1">
    <location>
        <begin position="515"/>
        <end position="535"/>
    </location>
</feature>
<protein>
    <submittedName>
        <fullName evidence="2">ABC transporter permease</fullName>
    </submittedName>
</protein>
<accession>A0ABV5V662</accession>
<feature type="transmembrane region" description="Helical" evidence="1">
    <location>
        <begin position="170"/>
        <end position="193"/>
    </location>
</feature>
<dbReference type="EMBL" id="JBHMAX010000028">
    <property type="protein sequence ID" value="MFB9733312.1"/>
    <property type="molecule type" value="Genomic_DNA"/>
</dbReference>
<evidence type="ECO:0000313" key="2">
    <source>
        <dbReference type="EMBL" id="MFB9733312.1"/>
    </source>
</evidence>
<reference evidence="2 3" key="1">
    <citation type="submission" date="2024-09" db="EMBL/GenBank/DDBJ databases">
        <authorList>
            <person name="Sun Q."/>
            <person name="Mori K."/>
        </authorList>
    </citation>
    <scope>NUCLEOTIDE SEQUENCE [LARGE SCALE GENOMIC DNA]</scope>
    <source>
        <strain evidence="2 3">JCM 12763</strain>
    </source>
</reference>
<keyword evidence="1" id="KW-0472">Membrane</keyword>
<feature type="transmembrane region" description="Helical" evidence="1">
    <location>
        <begin position="358"/>
        <end position="377"/>
    </location>
</feature>
<keyword evidence="1" id="KW-0812">Transmembrane</keyword>
<evidence type="ECO:0000256" key="1">
    <source>
        <dbReference type="SAM" id="Phobius"/>
    </source>
</evidence>
<proteinExistence type="predicted"/>
<feature type="transmembrane region" description="Helical" evidence="1">
    <location>
        <begin position="200"/>
        <end position="220"/>
    </location>
</feature>
<dbReference type="Proteomes" id="UP001589613">
    <property type="component" value="Unassembled WGS sequence"/>
</dbReference>
<evidence type="ECO:0000313" key="3">
    <source>
        <dbReference type="Proteomes" id="UP001589613"/>
    </source>
</evidence>
<feature type="transmembrane region" description="Helical" evidence="1">
    <location>
        <begin position="398"/>
        <end position="424"/>
    </location>
</feature>
<feature type="transmembrane region" description="Helical" evidence="1">
    <location>
        <begin position="444"/>
        <end position="463"/>
    </location>
</feature>
<dbReference type="RefSeq" id="WP_181409583.1">
    <property type="nucleotide sequence ID" value="NZ_JBHMAX010000028.1"/>
</dbReference>
<feature type="transmembrane region" description="Helical" evidence="1">
    <location>
        <begin position="33"/>
        <end position="55"/>
    </location>
</feature>
<sequence length="543" mass="55533">MTGTHREARSLGAGLDGVGTMTLIALRTGWKGLAAWVLALVGVMALTGASIGALYDTPEKIRGYAESLGGDAMAVLNGRVAGLDTIGGVFANEFGFVLSFGLPLMAIALTSRATRRDEEAGRLELLLAARIGRRAPLLAAVLVASGAVLLTGLGCGAAMAAFGADPAGSLLYGLGIAALGFVFVGLTAVAAQVVEHARAVWGIGLALTVVSYLLRGVGALERNALVWVSPHGWVDEVRAFGDARAWPLLLALVVGLVLVALAFRLLDRRDVGSALVQPRRSVARASTALRTPLGLAVRQHRGAVVGWTVVGAALMGVYGSLAQAVIDVITENRALGGFLGADVEAAAEVVLRTVMSTFLMMLGMLVAAFVIAGIGTLRKEEESGRLEVGLSSSRSRASWLGVHVLVVLAGALVVGLVGAVSLGVTTAASLGDDAWVADVLEGSLAHGAAVLLFAGLAVALLGWRPRWHGLAWAALAAGAVLAYLGPGFDLPDPLLDASPFLAVGRDVVGEGASTTGVVVLLVLAVLLTVAGFVGFRRRDVPVV</sequence>
<keyword evidence="1" id="KW-1133">Transmembrane helix</keyword>